<reference evidence="2 3" key="1">
    <citation type="submission" date="2019-03" db="EMBL/GenBank/DDBJ databases">
        <title>Genomic Encyclopedia of Archaeal and Bacterial Type Strains, Phase II (KMG-II): from individual species to whole genera.</title>
        <authorList>
            <person name="Goeker M."/>
        </authorList>
    </citation>
    <scope>NUCLEOTIDE SEQUENCE [LARGE SCALE GENOMIC DNA]</scope>
    <source>
        <strain evidence="2 3">DSM 27697</strain>
    </source>
</reference>
<feature type="transmembrane region" description="Helical" evidence="1">
    <location>
        <begin position="32"/>
        <end position="49"/>
    </location>
</feature>
<evidence type="ECO:0000313" key="2">
    <source>
        <dbReference type="EMBL" id="TCK04985.1"/>
    </source>
</evidence>
<evidence type="ECO:0000256" key="1">
    <source>
        <dbReference type="SAM" id="Phobius"/>
    </source>
</evidence>
<keyword evidence="1" id="KW-0812">Transmembrane</keyword>
<evidence type="ECO:0000313" key="3">
    <source>
        <dbReference type="Proteomes" id="UP000294546"/>
    </source>
</evidence>
<comment type="caution">
    <text evidence="2">The sequence shown here is derived from an EMBL/GenBank/DDBJ whole genome shotgun (WGS) entry which is preliminary data.</text>
</comment>
<gene>
    <name evidence="2" type="ORF">CLV83_3437</name>
</gene>
<dbReference type="EMBL" id="SMFU01000010">
    <property type="protein sequence ID" value="TCK04985.1"/>
    <property type="molecule type" value="Genomic_DNA"/>
</dbReference>
<sequence length="57" mass="6771">MYTHRLLLLLSLITALLVPGLLDLWLFSEGPWYQPFLIWAGLCILTLLIEQWHRHEL</sequence>
<dbReference type="Proteomes" id="UP000294546">
    <property type="component" value="Unassembled WGS sequence"/>
</dbReference>
<dbReference type="RefSeq" id="WP_165900336.1">
    <property type="nucleotide sequence ID" value="NZ_SMFU01000010.1"/>
</dbReference>
<protein>
    <submittedName>
        <fullName evidence="2">Uncharacterized protein</fullName>
    </submittedName>
</protein>
<name>A0A4R1GE91_9GAMM</name>
<keyword evidence="1" id="KW-0472">Membrane</keyword>
<dbReference type="AlphaFoldDB" id="A0A4R1GE91"/>
<keyword evidence="1" id="KW-1133">Transmembrane helix</keyword>
<organism evidence="2 3">
    <name type="scientific">Marinobacterium mangrovicola</name>
    <dbReference type="NCBI Taxonomy" id="1476959"/>
    <lineage>
        <taxon>Bacteria</taxon>
        <taxon>Pseudomonadati</taxon>
        <taxon>Pseudomonadota</taxon>
        <taxon>Gammaproteobacteria</taxon>
        <taxon>Oceanospirillales</taxon>
        <taxon>Oceanospirillaceae</taxon>
        <taxon>Marinobacterium</taxon>
    </lineage>
</organism>
<accession>A0A4R1GE91</accession>
<proteinExistence type="predicted"/>
<keyword evidence="3" id="KW-1185">Reference proteome</keyword>